<keyword evidence="2" id="KW-0723">Serine/threonine-protein kinase</keyword>
<dbReference type="GO" id="GO:0004674">
    <property type="term" value="F:protein serine/threonine kinase activity"/>
    <property type="evidence" value="ECO:0007669"/>
    <property type="project" value="UniProtKB-KW"/>
</dbReference>
<dbReference type="Gene3D" id="3.30.200.20">
    <property type="entry name" value="Phosphorylase Kinase, domain 1"/>
    <property type="match status" value="1"/>
</dbReference>
<comment type="catalytic activity">
    <reaction evidence="7">
        <text>L-threonyl-[protein] + ATP = O-phospho-L-threonyl-[protein] + ADP + H(+)</text>
        <dbReference type="Rhea" id="RHEA:46608"/>
        <dbReference type="Rhea" id="RHEA-COMP:11060"/>
        <dbReference type="Rhea" id="RHEA-COMP:11605"/>
        <dbReference type="ChEBI" id="CHEBI:15378"/>
        <dbReference type="ChEBI" id="CHEBI:30013"/>
        <dbReference type="ChEBI" id="CHEBI:30616"/>
        <dbReference type="ChEBI" id="CHEBI:61977"/>
        <dbReference type="ChEBI" id="CHEBI:456216"/>
        <dbReference type="EC" id="2.7.11.1"/>
    </reaction>
</comment>
<evidence type="ECO:0000313" key="10">
    <source>
        <dbReference type="EMBL" id="KAG7439946.1"/>
    </source>
</evidence>
<evidence type="ECO:0000256" key="4">
    <source>
        <dbReference type="ARBA" id="ARBA00022741"/>
    </source>
</evidence>
<evidence type="ECO:0000259" key="9">
    <source>
        <dbReference type="PROSITE" id="PS50011"/>
    </source>
</evidence>
<feature type="non-terminal residue" evidence="10">
    <location>
        <position position="205"/>
    </location>
</feature>
<dbReference type="InterPro" id="IPR051334">
    <property type="entry name" value="SRPK"/>
</dbReference>
<evidence type="ECO:0000256" key="2">
    <source>
        <dbReference type="ARBA" id="ARBA00022527"/>
    </source>
</evidence>
<sequence>DDELTTTQQINEANRSSPDRDFVRTLYGSFVLKGPYGDHVCSAYWPERQPVNFFQRRYREASSGKEFFTVPILTAYFKPLLKGVRYLHRDCHVIHTDLILSNILFTMEDPKTLLLGSEKYVSENPAARKTLPDHEIYVSGSDFRLWVNRKVPTPVVSDFGNAVRGDQVRAITASSRMCIVRQKSALDSLGRIALIYGTLAHWYEA</sequence>
<dbReference type="RefSeq" id="XP_043033446.1">
    <property type="nucleotide sequence ID" value="XM_043178537.1"/>
</dbReference>
<dbReference type="GO" id="GO:0005634">
    <property type="term" value="C:nucleus"/>
    <property type="evidence" value="ECO:0007669"/>
    <property type="project" value="TreeGrafter"/>
</dbReference>
<dbReference type="GO" id="GO:0005524">
    <property type="term" value="F:ATP binding"/>
    <property type="evidence" value="ECO:0007669"/>
    <property type="project" value="UniProtKB-KW"/>
</dbReference>
<evidence type="ECO:0000256" key="6">
    <source>
        <dbReference type="ARBA" id="ARBA00022840"/>
    </source>
</evidence>
<protein>
    <recommendedName>
        <fullName evidence="1">non-specific serine/threonine protein kinase</fullName>
        <ecNumber evidence="1">2.7.11.1</ecNumber>
    </recommendedName>
</protein>
<dbReference type="EMBL" id="MU250580">
    <property type="protein sequence ID" value="KAG7439946.1"/>
    <property type="molecule type" value="Genomic_DNA"/>
</dbReference>
<dbReference type="InterPro" id="IPR000719">
    <property type="entry name" value="Prot_kinase_dom"/>
</dbReference>
<dbReference type="PANTHER" id="PTHR47634">
    <property type="entry name" value="PROTEIN KINASE DOMAIN-CONTAINING PROTEIN-RELATED"/>
    <property type="match status" value="1"/>
</dbReference>
<organism evidence="10 11">
    <name type="scientific">Guyanagaster necrorhizus</name>
    <dbReference type="NCBI Taxonomy" id="856835"/>
    <lineage>
        <taxon>Eukaryota</taxon>
        <taxon>Fungi</taxon>
        <taxon>Dikarya</taxon>
        <taxon>Basidiomycota</taxon>
        <taxon>Agaricomycotina</taxon>
        <taxon>Agaricomycetes</taxon>
        <taxon>Agaricomycetidae</taxon>
        <taxon>Agaricales</taxon>
        <taxon>Marasmiineae</taxon>
        <taxon>Physalacriaceae</taxon>
        <taxon>Guyanagaster</taxon>
    </lineage>
</organism>
<dbReference type="GeneID" id="66100829"/>
<evidence type="ECO:0000256" key="5">
    <source>
        <dbReference type="ARBA" id="ARBA00022777"/>
    </source>
</evidence>
<comment type="caution">
    <text evidence="10">The sequence shown here is derived from an EMBL/GenBank/DDBJ whole genome shotgun (WGS) entry which is preliminary data.</text>
</comment>
<name>A0A9P7VH27_9AGAR</name>
<comment type="catalytic activity">
    <reaction evidence="8">
        <text>L-seryl-[protein] + ATP = O-phospho-L-seryl-[protein] + ADP + H(+)</text>
        <dbReference type="Rhea" id="RHEA:17989"/>
        <dbReference type="Rhea" id="RHEA-COMP:9863"/>
        <dbReference type="Rhea" id="RHEA-COMP:11604"/>
        <dbReference type="ChEBI" id="CHEBI:15378"/>
        <dbReference type="ChEBI" id="CHEBI:29999"/>
        <dbReference type="ChEBI" id="CHEBI:30616"/>
        <dbReference type="ChEBI" id="CHEBI:83421"/>
        <dbReference type="ChEBI" id="CHEBI:456216"/>
        <dbReference type="EC" id="2.7.11.1"/>
    </reaction>
</comment>
<keyword evidence="5" id="KW-0418">Kinase</keyword>
<dbReference type="OrthoDB" id="5979581at2759"/>
<dbReference type="GO" id="GO:0050684">
    <property type="term" value="P:regulation of mRNA processing"/>
    <property type="evidence" value="ECO:0007669"/>
    <property type="project" value="TreeGrafter"/>
</dbReference>
<evidence type="ECO:0000256" key="7">
    <source>
        <dbReference type="ARBA" id="ARBA00047899"/>
    </source>
</evidence>
<evidence type="ECO:0000256" key="3">
    <source>
        <dbReference type="ARBA" id="ARBA00022679"/>
    </source>
</evidence>
<evidence type="ECO:0000313" key="11">
    <source>
        <dbReference type="Proteomes" id="UP000812287"/>
    </source>
</evidence>
<keyword evidence="4" id="KW-0547">Nucleotide-binding</keyword>
<dbReference type="Gene3D" id="1.10.510.10">
    <property type="entry name" value="Transferase(Phosphotransferase) domain 1"/>
    <property type="match status" value="1"/>
</dbReference>
<dbReference type="PROSITE" id="PS50011">
    <property type="entry name" value="PROTEIN_KINASE_DOM"/>
    <property type="match status" value="1"/>
</dbReference>
<keyword evidence="11" id="KW-1185">Reference proteome</keyword>
<accession>A0A9P7VH27</accession>
<dbReference type="GO" id="GO:0000245">
    <property type="term" value="P:spliceosomal complex assembly"/>
    <property type="evidence" value="ECO:0007669"/>
    <property type="project" value="TreeGrafter"/>
</dbReference>
<dbReference type="AlphaFoldDB" id="A0A9P7VH27"/>
<keyword evidence="6" id="KW-0067">ATP-binding</keyword>
<feature type="non-terminal residue" evidence="10">
    <location>
        <position position="1"/>
    </location>
</feature>
<evidence type="ECO:0000256" key="1">
    <source>
        <dbReference type="ARBA" id="ARBA00012513"/>
    </source>
</evidence>
<dbReference type="InterPro" id="IPR011009">
    <property type="entry name" value="Kinase-like_dom_sf"/>
</dbReference>
<reference evidence="10" key="1">
    <citation type="submission" date="2020-11" db="EMBL/GenBank/DDBJ databases">
        <title>Adaptations for nitrogen fixation in a non-lichenized fungal sporocarp promotes dispersal by wood-feeding termites.</title>
        <authorList>
            <consortium name="DOE Joint Genome Institute"/>
            <person name="Koch R.A."/>
            <person name="Yoon G."/>
            <person name="Arayal U."/>
            <person name="Lail K."/>
            <person name="Amirebrahimi M."/>
            <person name="Labutti K."/>
            <person name="Lipzen A."/>
            <person name="Riley R."/>
            <person name="Barry K."/>
            <person name="Henrissat B."/>
            <person name="Grigoriev I.V."/>
            <person name="Herr J.R."/>
            <person name="Aime M.C."/>
        </authorList>
    </citation>
    <scope>NUCLEOTIDE SEQUENCE</scope>
    <source>
        <strain evidence="10">MCA 3950</strain>
    </source>
</reference>
<dbReference type="GO" id="GO:0005737">
    <property type="term" value="C:cytoplasm"/>
    <property type="evidence" value="ECO:0007669"/>
    <property type="project" value="TreeGrafter"/>
</dbReference>
<dbReference type="Proteomes" id="UP000812287">
    <property type="component" value="Unassembled WGS sequence"/>
</dbReference>
<evidence type="ECO:0000256" key="8">
    <source>
        <dbReference type="ARBA" id="ARBA00048679"/>
    </source>
</evidence>
<dbReference type="EC" id="2.7.11.1" evidence="1"/>
<dbReference type="PANTHER" id="PTHR47634:SF9">
    <property type="entry name" value="PROTEIN KINASE DOMAIN-CONTAINING PROTEIN-RELATED"/>
    <property type="match status" value="1"/>
</dbReference>
<dbReference type="SUPFAM" id="SSF56112">
    <property type="entry name" value="Protein kinase-like (PK-like)"/>
    <property type="match status" value="1"/>
</dbReference>
<keyword evidence="3" id="KW-0808">Transferase</keyword>
<gene>
    <name evidence="10" type="ORF">BT62DRAFT_1052195</name>
</gene>
<feature type="domain" description="Protein kinase" evidence="9">
    <location>
        <begin position="1"/>
        <end position="205"/>
    </location>
</feature>
<proteinExistence type="predicted"/>